<dbReference type="InterPro" id="IPR012338">
    <property type="entry name" value="Beta-lactam/transpept-like"/>
</dbReference>
<protein>
    <submittedName>
        <fullName evidence="2">Serine hydrolase domain-containing protein</fullName>
        <ecNumber evidence="2">3.-.-.-</ecNumber>
    </submittedName>
</protein>
<dbReference type="Pfam" id="PF00144">
    <property type="entry name" value="Beta-lactamase"/>
    <property type="match status" value="1"/>
</dbReference>
<gene>
    <name evidence="2" type="ORF">ACFQ2K_18370</name>
</gene>
<dbReference type="SUPFAM" id="SSF56601">
    <property type="entry name" value="beta-lactamase/transpeptidase-like"/>
    <property type="match status" value="1"/>
</dbReference>
<organism evidence="2 3">
    <name type="scientific">Streptomyces sanglieri</name>
    <dbReference type="NCBI Taxonomy" id="193460"/>
    <lineage>
        <taxon>Bacteria</taxon>
        <taxon>Bacillati</taxon>
        <taxon>Actinomycetota</taxon>
        <taxon>Actinomycetes</taxon>
        <taxon>Kitasatosporales</taxon>
        <taxon>Streptomycetaceae</taxon>
        <taxon>Streptomyces</taxon>
    </lineage>
</organism>
<proteinExistence type="predicted"/>
<evidence type="ECO:0000313" key="3">
    <source>
        <dbReference type="Proteomes" id="UP001596915"/>
    </source>
</evidence>
<dbReference type="Proteomes" id="UP001596915">
    <property type="component" value="Unassembled WGS sequence"/>
</dbReference>
<sequence>MTESAEFPMELPAHGEVAGLLDTLAREYLAPGVQFAVYERGVISSFEYGEETYGSGRPVTADTVFPWGSVTKSATALLLAQLVSDGDLELDEPVGPLLPELAGSPDSPLYTATPRRLLSHTAGLPDMPPVEDDLALRDCVAASAGAPAVCEPGKHFSYANLGYVLAGRILESVTGVTWWEAVRDFVLTPLGVEPGFLGAAAPGPVAGQHAVHLPTGSVQQVDEPGLPKALVPAGALMSSATGLLRYAAVHLAPGGSTVLEPGLLAELRTPVPGSAAFGLADGWGLGLAVHTDGAGRRWLGHDGNTGGASCALRFDPGRGIGVALMTNATSGRQMGHAFFDALAAKGFDVGRAEAPDLGRPLSGSALDAAAAEVCGEYRSGTDLLTVRRAGHGELLMDRGGLRPARLELHQGLEFRLKSESVEAGHGSDESKDLYCFVRDSRTGQVGGMYMSGGRLQVREGIGLLG</sequence>
<dbReference type="InterPro" id="IPR001466">
    <property type="entry name" value="Beta-lactam-related"/>
</dbReference>
<feature type="domain" description="Beta-lactamase-related" evidence="1">
    <location>
        <begin position="22"/>
        <end position="333"/>
    </location>
</feature>
<dbReference type="EC" id="3.-.-.-" evidence="2"/>
<evidence type="ECO:0000313" key="2">
    <source>
        <dbReference type="EMBL" id="MFD0624445.1"/>
    </source>
</evidence>
<reference evidence="3" key="1">
    <citation type="journal article" date="2019" name="Int. J. Syst. Evol. Microbiol.">
        <title>The Global Catalogue of Microorganisms (GCM) 10K type strain sequencing project: providing services to taxonomists for standard genome sequencing and annotation.</title>
        <authorList>
            <consortium name="The Broad Institute Genomics Platform"/>
            <consortium name="The Broad Institute Genome Sequencing Center for Infectious Disease"/>
            <person name="Wu L."/>
            <person name="Ma J."/>
        </authorList>
    </citation>
    <scope>NUCLEOTIDE SEQUENCE [LARGE SCALE GENOMIC DNA]</scope>
    <source>
        <strain evidence="3">JCM 12607</strain>
    </source>
</reference>
<name>A0ABW2WSE4_9ACTN</name>
<dbReference type="EMBL" id="JBHTGL010000008">
    <property type="protein sequence ID" value="MFD0624445.1"/>
    <property type="molecule type" value="Genomic_DNA"/>
</dbReference>
<dbReference type="PANTHER" id="PTHR46825">
    <property type="entry name" value="D-ALANYL-D-ALANINE-CARBOXYPEPTIDASE/ENDOPEPTIDASE AMPH"/>
    <property type="match status" value="1"/>
</dbReference>
<evidence type="ECO:0000259" key="1">
    <source>
        <dbReference type="Pfam" id="PF00144"/>
    </source>
</evidence>
<dbReference type="PANTHER" id="PTHR46825:SF9">
    <property type="entry name" value="BETA-LACTAMASE-RELATED DOMAIN-CONTAINING PROTEIN"/>
    <property type="match status" value="1"/>
</dbReference>
<accession>A0ABW2WSE4</accession>
<comment type="caution">
    <text evidence="2">The sequence shown here is derived from an EMBL/GenBank/DDBJ whole genome shotgun (WGS) entry which is preliminary data.</text>
</comment>
<dbReference type="Gene3D" id="3.40.710.10">
    <property type="entry name" value="DD-peptidase/beta-lactamase superfamily"/>
    <property type="match status" value="1"/>
</dbReference>
<keyword evidence="2" id="KW-0378">Hydrolase</keyword>
<dbReference type="GO" id="GO:0016787">
    <property type="term" value="F:hydrolase activity"/>
    <property type="evidence" value="ECO:0007669"/>
    <property type="project" value="UniProtKB-KW"/>
</dbReference>
<dbReference type="InterPro" id="IPR050491">
    <property type="entry name" value="AmpC-like"/>
</dbReference>
<keyword evidence="3" id="KW-1185">Reference proteome</keyword>